<accession>A0A1I8HLD1</accession>
<evidence type="ECO:0000313" key="3">
    <source>
        <dbReference type="WBParaSite" id="maker-uti_cns_0006622-snap-gene-0.2-mRNA-1"/>
    </source>
</evidence>
<sequence length="1056" mass="114721">KSSNSSSRQAKDALAAKLEQLTKELHKKRRLLERSEGHAASADAATSKSNQENDVIDQVTDDVIIPMDTSGDLFEIKCDDNDVTIRDKTDPGCQATVPVSYHGNQQVDPVDVDAESCFACCEIRALSLAPGCYGNQDQGRTEVMCATSSEEFGSVVVLDTGADCVSVLAGDRVRQLSLGRCVVAKCCRAVAGRILLAVAYPQAVALMLTELGTCDTGDHSWPHWQLMGALPWSGGSSVDFIPTASTVISASSSGLGWLVGDGEAVLLDANCCFVERRLLNCQISCAVSCRADGIQGDPSRHRGSVPDTVINIYCEEFSSEQHIADCCLIWCEFRLKDRLLLCHLLSADNSEVLLLCSKISNDHKSLPSGTCLISRFRLSRESEPLHRWADVVCLRPGRLLAIDSGRLHRLEYGSCGFQSACLSDCCSWRLASQLHRLLVNHCPMQLCLLPCASDSMACGGRVPFEFARSSVSVWPVQPVAQRRELIVADQSALSASNQEVFCPWVIRNSASLVGVSALPCSQRGRLAGRLKLPGRAADDQRPVQRASNHARALDELRWWRRTFCRKAVKSEWRKWHEPSSAELWLRSVNQLHSRHEATSRTAQPPGEHIAQLSTDFSASFRARVSPVAMATGAALQRHSGSRQVRTQRVTASQDTAGHGKSGHSGSRQVRTQRVTASQDTVTASQDTAGHGKSGHSGSRQVRTQRGHGKPNGAIGKAKTDNVGKQSRPLQESLRSLTARRSRSHDEALRKLCRSSSAVSARFLGPAENPSEIRGIARPPHLKTPILLCGTFASGGCMAVSSYTVQPKAHTSVLAEYGIESSSPMNSSGAMKCQVPLGSTPVLRPQVPTISLARPKSISLMTPSFAILENSETHLSGEVPDPGLLERLVLTLHQLKEAVTRDQLGEDVQPIRLLLALEELHNVGMRESLDDVNSPLLYQNSSVFLPLLSLAQRQYFDSHRLVAVCEGLEHLAEGTTADELLLVVLQDEVPRLDALMLSGQMNGRVSVFVRNCETVAAELLHQPLQTRVAFSVHSGKLGPNLLISSSRHDELTGLQAT</sequence>
<feature type="region of interest" description="Disordered" evidence="1">
    <location>
        <begin position="29"/>
        <end position="55"/>
    </location>
</feature>
<evidence type="ECO:0000313" key="2">
    <source>
        <dbReference type="Proteomes" id="UP000095280"/>
    </source>
</evidence>
<reference evidence="3" key="1">
    <citation type="submission" date="2016-11" db="UniProtKB">
        <authorList>
            <consortium name="WormBaseParasite"/>
        </authorList>
    </citation>
    <scope>IDENTIFICATION</scope>
</reference>
<protein>
    <submittedName>
        <fullName evidence="3">RING-type domain-containing protein</fullName>
    </submittedName>
</protein>
<dbReference type="AlphaFoldDB" id="A0A1I8HLD1"/>
<feature type="compositionally biased region" description="Polar residues" evidence="1">
    <location>
        <begin position="44"/>
        <end position="53"/>
    </location>
</feature>
<feature type="compositionally biased region" description="Polar residues" evidence="1">
    <location>
        <begin position="663"/>
        <end position="687"/>
    </location>
</feature>
<evidence type="ECO:0000256" key="1">
    <source>
        <dbReference type="SAM" id="MobiDB-lite"/>
    </source>
</evidence>
<dbReference type="Proteomes" id="UP000095280">
    <property type="component" value="Unplaced"/>
</dbReference>
<feature type="compositionally biased region" description="Polar residues" evidence="1">
    <location>
        <begin position="641"/>
        <end position="655"/>
    </location>
</feature>
<feature type="region of interest" description="Disordered" evidence="1">
    <location>
        <begin position="631"/>
        <end position="748"/>
    </location>
</feature>
<proteinExistence type="predicted"/>
<organism evidence="2 3">
    <name type="scientific">Macrostomum lignano</name>
    <dbReference type="NCBI Taxonomy" id="282301"/>
    <lineage>
        <taxon>Eukaryota</taxon>
        <taxon>Metazoa</taxon>
        <taxon>Spiralia</taxon>
        <taxon>Lophotrochozoa</taxon>
        <taxon>Platyhelminthes</taxon>
        <taxon>Rhabditophora</taxon>
        <taxon>Macrostomorpha</taxon>
        <taxon>Macrostomida</taxon>
        <taxon>Macrostomidae</taxon>
        <taxon>Macrostomum</taxon>
    </lineage>
</organism>
<keyword evidence="2" id="KW-1185">Reference proteome</keyword>
<dbReference type="WBParaSite" id="maker-uti_cns_0006622-snap-gene-0.2-mRNA-1">
    <property type="protein sequence ID" value="maker-uti_cns_0006622-snap-gene-0.2-mRNA-1"/>
    <property type="gene ID" value="maker-uti_cns_0006622-snap-gene-0.2"/>
</dbReference>
<name>A0A1I8HLD1_9PLAT</name>